<accession>A0A8S4QEE6</accession>
<dbReference type="GO" id="GO:0006646">
    <property type="term" value="P:phosphatidylethanolamine biosynthetic process"/>
    <property type="evidence" value="ECO:0007669"/>
    <property type="project" value="TreeGrafter"/>
</dbReference>
<dbReference type="AlphaFoldDB" id="A0A8S4QEE6"/>
<dbReference type="GO" id="GO:0004103">
    <property type="term" value="F:choline kinase activity"/>
    <property type="evidence" value="ECO:0007669"/>
    <property type="project" value="TreeGrafter"/>
</dbReference>
<name>A0A8S4QEE6_9NEOP</name>
<evidence type="ECO:0000256" key="3">
    <source>
        <dbReference type="ARBA" id="ARBA00038211"/>
    </source>
</evidence>
<protein>
    <submittedName>
        <fullName evidence="4">Jg27481 protein</fullName>
    </submittedName>
</protein>
<dbReference type="OrthoDB" id="3649325at2759"/>
<gene>
    <name evidence="4" type="primary">jg27481</name>
    <name evidence="4" type="ORF">PAEG_LOCUS965</name>
</gene>
<dbReference type="PANTHER" id="PTHR22603">
    <property type="entry name" value="CHOLINE/ETHANOALAMINE KINASE"/>
    <property type="match status" value="1"/>
</dbReference>
<evidence type="ECO:0000256" key="1">
    <source>
        <dbReference type="ARBA" id="ARBA00023209"/>
    </source>
</evidence>
<dbReference type="Gene3D" id="3.90.1200.10">
    <property type="match status" value="1"/>
</dbReference>
<dbReference type="EMBL" id="CAKXAJ010003226">
    <property type="protein sequence ID" value="CAH2208349.1"/>
    <property type="molecule type" value="Genomic_DNA"/>
</dbReference>
<comment type="caution">
    <text evidence="4">The sequence shown here is derived from an EMBL/GenBank/DDBJ whole genome shotgun (WGS) entry which is preliminary data.</text>
</comment>
<dbReference type="Proteomes" id="UP000838756">
    <property type="component" value="Unassembled WGS sequence"/>
</dbReference>
<organism evidence="4 5">
    <name type="scientific">Pararge aegeria aegeria</name>
    <dbReference type="NCBI Taxonomy" id="348720"/>
    <lineage>
        <taxon>Eukaryota</taxon>
        <taxon>Metazoa</taxon>
        <taxon>Ecdysozoa</taxon>
        <taxon>Arthropoda</taxon>
        <taxon>Hexapoda</taxon>
        <taxon>Insecta</taxon>
        <taxon>Pterygota</taxon>
        <taxon>Neoptera</taxon>
        <taxon>Endopterygota</taxon>
        <taxon>Lepidoptera</taxon>
        <taxon>Glossata</taxon>
        <taxon>Ditrysia</taxon>
        <taxon>Papilionoidea</taxon>
        <taxon>Nymphalidae</taxon>
        <taxon>Satyrinae</taxon>
        <taxon>Satyrini</taxon>
        <taxon>Parargina</taxon>
        <taxon>Pararge</taxon>
    </lineage>
</organism>
<dbReference type="GO" id="GO:0005737">
    <property type="term" value="C:cytoplasm"/>
    <property type="evidence" value="ECO:0007669"/>
    <property type="project" value="TreeGrafter"/>
</dbReference>
<sequence length="143" mass="16226">MDAIVTESVIFTLLSERRLGPKLHGVFSGGRIEEYIPARSLLTKELSEPAISMKIAEKMAAIHSMDVPLSKEPNWLWKTMGKWMKTARDERLAPNAVGKTAEEQNVIKELKLIDFEKEIEWLKKFVSSVDSPVVFCHNDLQEG</sequence>
<evidence type="ECO:0000313" key="5">
    <source>
        <dbReference type="Proteomes" id="UP000838756"/>
    </source>
</evidence>
<reference evidence="4" key="1">
    <citation type="submission" date="2022-03" db="EMBL/GenBank/DDBJ databases">
        <authorList>
            <person name="Lindestad O."/>
        </authorList>
    </citation>
    <scope>NUCLEOTIDE SEQUENCE</scope>
</reference>
<evidence type="ECO:0000313" key="4">
    <source>
        <dbReference type="EMBL" id="CAH2208349.1"/>
    </source>
</evidence>
<keyword evidence="1" id="KW-0444">Lipid biosynthesis</keyword>
<keyword evidence="1" id="KW-0443">Lipid metabolism</keyword>
<dbReference type="GO" id="GO:0004305">
    <property type="term" value="F:ethanolamine kinase activity"/>
    <property type="evidence" value="ECO:0007669"/>
    <property type="project" value="TreeGrafter"/>
</dbReference>
<keyword evidence="2" id="KW-1208">Phospholipid metabolism</keyword>
<dbReference type="PANTHER" id="PTHR22603:SF93">
    <property type="entry name" value="RE24176P"/>
    <property type="match status" value="1"/>
</dbReference>
<dbReference type="Pfam" id="PF01633">
    <property type="entry name" value="Choline_kinase"/>
    <property type="match status" value="1"/>
</dbReference>
<keyword evidence="5" id="KW-1185">Reference proteome</keyword>
<keyword evidence="1" id="KW-0594">Phospholipid biosynthesis</keyword>
<proteinExistence type="inferred from homology"/>
<dbReference type="SUPFAM" id="SSF56112">
    <property type="entry name" value="Protein kinase-like (PK-like)"/>
    <property type="match status" value="1"/>
</dbReference>
<dbReference type="InterPro" id="IPR011009">
    <property type="entry name" value="Kinase-like_dom_sf"/>
</dbReference>
<comment type="similarity">
    <text evidence="3">Belongs to the choline/ethanolamine kinase family.</text>
</comment>
<evidence type="ECO:0000256" key="2">
    <source>
        <dbReference type="ARBA" id="ARBA00023264"/>
    </source>
</evidence>